<feature type="region of interest" description="Disordered" evidence="1">
    <location>
        <begin position="78"/>
        <end position="135"/>
    </location>
</feature>
<evidence type="ECO:0000313" key="2">
    <source>
        <dbReference type="EMBL" id="MBW6435745.1"/>
    </source>
</evidence>
<evidence type="ECO:0000313" key="3">
    <source>
        <dbReference type="Proteomes" id="UP001519863"/>
    </source>
</evidence>
<dbReference type="Proteomes" id="UP001519863">
    <property type="component" value="Unassembled WGS sequence"/>
</dbReference>
<gene>
    <name evidence="2" type="ORF">KZ829_18545</name>
</gene>
<comment type="caution">
    <text evidence="2">The sequence shown here is derived from an EMBL/GenBank/DDBJ whole genome shotgun (WGS) entry which is preliminary data.</text>
</comment>
<sequence>MTEGVPPRAGMTISVRSRRDVVVVDPDRFLAAARQALRDSDPDLSEAEAQAAITDVYDAAHALLDRDGQLAADEADDRVGVRGRPPGVRVTDRPDGLSPAGHLQEIVVDDSPPLQDHGCFLPPDLFSRPESRPTA</sequence>
<organism evidence="2 3">
    <name type="scientific">Actinoplanes hulinensis</name>
    <dbReference type="NCBI Taxonomy" id="1144547"/>
    <lineage>
        <taxon>Bacteria</taxon>
        <taxon>Bacillati</taxon>
        <taxon>Actinomycetota</taxon>
        <taxon>Actinomycetes</taxon>
        <taxon>Micromonosporales</taxon>
        <taxon>Micromonosporaceae</taxon>
        <taxon>Actinoplanes</taxon>
    </lineage>
</organism>
<protein>
    <submittedName>
        <fullName evidence="2">Uncharacterized protein</fullName>
    </submittedName>
</protein>
<keyword evidence="3" id="KW-1185">Reference proteome</keyword>
<evidence type="ECO:0000256" key="1">
    <source>
        <dbReference type="SAM" id="MobiDB-lite"/>
    </source>
</evidence>
<name>A0ABS7B3Y9_9ACTN</name>
<dbReference type="RefSeq" id="WP_220145169.1">
    <property type="nucleotide sequence ID" value="NZ_JAHXZI010000009.1"/>
</dbReference>
<proteinExistence type="predicted"/>
<dbReference type="EMBL" id="JAHXZI010000009">
    <property type="protein sequence ID" value="MBW6435745.1"/>
    <property type="molecule type" value="Genomic_DNA"/>
</dbReference>
<accession>A0ABS7B3Y9</accession>
<reference evidence="2 3" key="1">
    <citation type="journal article" date="2013" name="Antonie Van Leeuwenhoek">
        <title>Actinoplanes hulinensis sp. nov., a novel actinomycete isolated from soybean root (Glycine max (L.) Merr).</title>
        <authorList>
            <person name="Shen Y."/>
            <person name="Liu C."/>
            <person name="Wang X."/>
            <person name="Zhao J."/>
            <person name="Jia F."/>
            <person name="Zhang Y."/>
            <person name="Wang L."/>
            <person name="Yang D."/>
            <person name="Xiang W."/>
        </authorList>
    </citation>
    <scope>NUCLEOTIDE SEQUENCE [LARGE SCALE GENOMIC DNA]</scope>
    <source>
        <strain evidence="2 3">NEAU-M9</strain>
    </source>
</reference>